<proteinExistence type="predicted"/>
<name>A0A383CSI9_9ZZZZ</name>
<evidence type="ECO:0000313" key="1">
    <source>
        <dbReference type="EMBL" id="SVE35013.1"/>
    </source>
</evidence>
<sequence length="22" mass="2696">MTWDDSFLLVSQLLIILILEFW</sequence>
<gene>
    <name evidence="1" type="ORF">METZ01_LOCUS487867</name>
</gene>
<accession>A0A383CSI9</accession>
<reference evidence="1" key="1">
    <citation type="submission" date="2018-05" db="EMBL/GenBank/DDBJ databases">
        <authorList>
            <person name="Lanie J.A."/>
            <person name="Ng W.-L."/>
            <person name="Kazmierczak K.M."/>
            <person name="Andrzejewski T.M."/>
            <person name="Davidsen T.M."/>
            <person name="Wayne K.J."/>
            <person name="Tettelin H."/>
            <person name="Glass J.I."/>
            <person name="Rusch D."/>
            <person name="Podicherti R."/>
            <person name="Tsui H.-C.T."/>
            <person name="Winkler M.E."/>
        </authorList>
    </citation>
    <scope>NUCLEOTIDE SEQUENCE</scope>
</reference>
<dbReference type="EMBL" id="UINC01211209">
    <property type="protein sequence ID" value="SVE35013.1"/>
    <property type="molecule type" value="Genomic_DNA"/>
</dbReference>
<organism evidence="1">
    <name type="scientific">marine metagenome</name>
    <dbReference type="NCBI Taxonomy" id="408172"/>
    <lineage>
        <taxon>unclassified sequences</taxon>
        <taxon>metagenomes</taxon>
        <taxon>ecological metagenomes</taxon>
    </lineage>
</organism>
<dbReference type="AlphaFoldDB" id="A0A383CSI9"/>
<protein>
    <submittedName>
        <fullName evidence="1">Uncharacterized protein</fullName>
    </submittedName>
</protein>